<gene>
    <name evidence="2" type="ORF">D9613_000143</name>
</gene>
<reference evidence="2 3" key="1">
    <citation type="submission" date="2019-12" db="EMBL/GenBank/DDBJ databases">
        <authorList>
            <person name="Floudas D."/>
            <person name="Bentzer J."/>
            <person name="Ahren D."/>
            <person name="Johansson T."/>
            <person name="Persson P."/>
            <person name="Tunlid A."/>
        </authorList>
    </citation>
    <scope>NUCLEOTIDE SEQUENCE [LARGE SCALE GENOMIC DNA]</scope>
    <source>
        <strain evidence="2 3">CBS 102.39</strain>
    </source>
</reference>
<feature type="compositionally biased region" description="Polar residues" evidence="1">
    <location>
        <begin position="56"/>
        <end position="83"/>
    </location>
</feature>
<evidence type="ECO:0000313" key="3">
    <source>
        <dbReference type="Proteomes" id="UP000521872"/>
    </source>
</evidence>
<evidence type="ECO:0000256" key="1">
    <source>
        <dbReference type="SAM" id="MobiDB-lite"/>
    </source>
</evidence>
<accession>A0A8H4VSQ8</accession>
<sequence>MAPSYPVGGGTSPQKSSSRPSQPHTVAAHSNLPRNSNPVSDQAANKTYKQMGPGIGQNNQYPSPQTNQQYTTTSHSNPGSYSTRRPPDHSANHPQQTNWKPSFPPTASRQPPSQAPTSHSHYPSPHNSPFSSHHRPTAAANAHVSSANTYKPPERPVAASSGGLAQRNVPAYPPPQQISRTLSYALTTPGGSHPPSAALYVQSNYPTTSSASRYQAAPAQAISSSSGGGWHQPDDIEWLESICPHKAGYGCQVCEFGVHSSSEKCDDPAEHARSGVFRHPSGYCWCKRTY</sequence>
<dbReference type="EMBL" id="JAACJL010000015">
    <property type="protein sequence ID" value="KAF4621103.1"/>
    <property type="molecule type" value="Genomic_DNA"/>
</dbReference>
<dbReference type="Proteomes" id="UP000521872">
    <property type="component" value="Unassembled WGS sequence"/>
</dbReference>
<feature type="region of interest" description="Disordered" evidence="1">
    <location>
        <begin position="1"/>
        <end position="176"/>
    </location>
</feature>
<feature type="compositionally biased region" description="Polar residues" evidence="1">
    <location>
        <begin position="92"/>
        <end position="112"/>
    </location>
</feature>
<comment type="caution">
    <text evidence="2">The sequence shown here is derived from an EMBL/GenBank/DDBJ whole genome shotgun (WGS) entry which is preliminary data.</text>
</comment>
<feature type="compositionally biased region" description="Low complexity" evidence="1">
    <location>
        <begin position="116"/>
        <end position="131"/>
    </location>
</feature>
<proteinExistence type="predicted"/>
<keyword evidence="3" id="KW-1185">Reference proteome</keyword>
<name>A0A8H4VSQ8_9AGAR</name>
<evidence type="ECO:0000313" key="2">
    <source>
        <dbReference type="EMBL" id="KAF4621103.1"/>
    </source>
</evidence>
<dbReference type="AlphaFoldDB" id="A0A8H4VSQ8"/>
<feature type="compositionally biased region" description="Low complexity" evidence="1">
    <location>
        <begin position="12"/>
        <end position="23"/>
    </location>
</feature>
<organism evidence="2 3">
    <name type="scientific">Agrocybe pediades</name>
    <dbReference type="NCBI Taxonomy" id="84607"/>
    <lineage>
        <taxon>Eukaryota</taxon>
        <taxon>Fungi</taxon>
        <taxon>Dikarya</taxon>
        <taxon>Basidiomycota</taxon>
        <taxon>Agaricomycotina</taxon>
        <taxon>Agaricomycetes</taxon>
        <taxon>Agaricomycetidae</taxon>
        <taxon>Agaricales</taxon>
        <taxon>Agaricineae</taxon>
        <taxon>Strophariaceae</taxon>
        <taxon>Agrocybe</taxon>
    </lineage>
</organism>
<protein>
    <submittedName>
        <fullName evidence="2">Uncharacterized protein</fullName>
    </submittedName>
</protein>
<feature type="compositionally biased region" description="Polar residues" evidence="1">
    <location>
        <begin position="32"/>
        <end position="48"/>
    </location>
</feature>